<keyword evidence="9" id="KW-0975">Bacterial flagellum</keyword>
<evidence type="ECO:0000256" key="5">
    <source>
        <dbReference type="ARBA" id="ARBA00022475"/>
    </source>
</evidence>
<dbReference type="PRINTS" id="PR00954">
    <property type="entry name" value="FLGMOTORFLIG"/>
</dbReference>
<evidence type="ECO:0000256" key="7">
    <source>
        <dbReference type="ARBA" id="ARBA00022779"/>
    </source>
</evidence>
<evidence type="ECO:0000256" key="10">
    <source>
        <dbReference type="SAM" id="Coils"/>
    </source>
</evidence>
<evidence type="ECO:0000313" key="15">
    <source>
        <dbReference type="EMBL" id="EUJ29050.1"/>
    </source>
</evidence>
<dbReference type="InterPro" id="IPR032779">
    <property type="entry name" value="FliG_M"/>
</dbReference>
<evidence type="ECO:0000256" key="1">
    <source>
        <dbReference type="ARBA" id="ARBA00004117"/>
    </source>
</evidence>
<keyword evidence="8" id="KW-0472">Membrane</keyword>
<feature type="domain" description="Flagellar motor switch protein FliG C-terminal" evidence="12">
    <location>
        <begin position="255"/>
        <end position="362"/>
    </location>
</feature>
<feature type="domain" description="Flagellar motor switch protein FliG N-terminal" evidence="14">
    <location>
        <begin position="40"/>
        <end position="125"/>
    </location>
</feature>
<comment type="similarity">
    <text evidence="3">Belongs to the FliG family.</text>
</comment>
<dbReference type="GO" id="GO:0003774">
    <property type="term" value="F:cytoskeletal motor activity"/>
    <property type="evidence" value="ECO:0007669"/>
    <property type="project" value="InterPro"/>
</dbReference>
<evidence type="ECO:0000259" key="13">
    <source>
        <dbReference type="Pfam" id="PF14841"/>
    </source>
</evidence>
<dbReference type="GO" id="GO:0009425">
    <property type="term" value="C:bacterial-type flagellum basal body"/>
    <property type="evidence" value="ECO:0007669"/>
    <property type="project" value="UniProtKB-SubCell"/>
</dbReference>
<dbReference type="PANTHER" id="PTHR30534">
    <property type="entry name" value="FLAGELLAR MOTOR SWITCH PROTEIN FLIG"/>
    <property type="match status" value="1"/>
</dbReference>
<comment type="caution">
    <text evidence="15">The sequence shown here is derived from an EMBL/GenBank/DDBJ whole genome shotgun (WGS) entry which is preliminary data.</text>
</comment>
<evidence type="ECO:0000256" key="3">
    <source>
        <dbReference type="ARBA" id="ARBA00010299"/>
    </source>
</evidence>
<evidence type="ECO:0000313" key="16">
    <source>
        <dbReference type="Proteomes" id="UP000019251"/>
    </source>
</evidence>
<feature type="coiled-coil region" evidence="10">
    <location>
        <begin position="289"/>
        <end position="319"/>
    </location>
</feature>
<comment type="subcellular location">
    <subcellularLocation>
        <location evidence="1">Bacterial flagellum basal body</location>
    </subcellularLocation>
    <subcellularLocation>
        <location evidence="2">Cell membrane</location>
        <topology evidence="2">Peripheral membrane protein</topology>
        <orientation evidence="2">Cytoplasmic side</orientation>
    </subcellularLocation>
</comment>
<dbReference type="InterPro" id="IPR011002">
    <property type="entry name" value="FliG_a-hlx"/>
</dbReference>
<keyword evidence="5" id="KW-1003">Cell membrane</keyword>
<evidence type="ECO:0000256" key="11">
    <source>
        <dbReference type="SAM" id="MobiDB-lite"/>
    </source>
</evidence>
<dbReference type="SUPFAM" id="SSF48029">
    <property type="entry name" value="FliG"/>
    <property type="match status" value="2"/>
</dbReference>
<dbReference type="Pfam" id="PF01706">
    <property type="entry name" value="FliG_C"/>
    <property type="match status" value="1"/>
</dbReference>
<keyword evidence="6" id="KW-0145">Chemotaxis</keyword>
<keyword evidence="15" id="KW-0282">Flagellum</keyword>
<dbReference type="PANTHER" id="PTHR30534:SF0">
    <property type="entry name" value="FLAGELLAR MOTOR SWITCH PROTEIN FLIG"/>
    <property type="match status" value="1"/>
</dbReference>
<dbReference type="InterPro" id="IPR023087">
    <property type="entry name" value="Flg_Motor_Flig_C"/>
</dbReference>
<proteinExistence type="inferred from homology"/>
<evidence type="ECO:0000256" key="6">
    <source>
        <dbReference type="ARBA" id="ARBA00022500"/>
    </source>
</evidence>
<keyword evidence="7" id="KW-0283">Flagellar rotation</keyword>
<keyword evidence="10" id="KW-0175">Coiled coil</keyword>
<dbReference type="Gene3D" id="1.10.220.30">
    <property type="match status" value="3"/>
</dbReference>
<name>A0A829R9W9_LISGR</name>
<sequence length="371" mass="42122">MADTLKETLEQLEINEKAEQETAQQEKTAESEAVDLASSSKREKAALIIWNLDEDVATEVVDLLPDASKQRLAREMAKLKEMDGNVVEEASREFMTEMDLLNTGIAKLDREHLRRLFPNMSAEELNQLIYGLETEARVGETAIDILQEIDDVDSLFTIISDESPQTIAMIASYMKPEEASKLLGLLPEEKMIRTVIGVASLEQFDSEVMQNISNLLRIKLDTMASSSINKTDGIKNVANILNNVSRGLERTIFEYLDEEEQDLSERIKEKMFMFEDLLILDNMTLQLVLAEIQDNNKIARALKNEKEELKEKILSCVSKNRRDMIVEEIDVLGPVRLSEVEQAQQDISGVVRNMEREGRIMIVRGDQDVII</sequence>
<reference evidence="15 16" key="1">
    <citation type="submission" date="2012-12" db="EMBL/GenBank/DDBJ databases">
        <title>Novel taxa of Listeriaceae from agricultural environments in the United States.</title>
        <authorList>
            <person name="den Bakker H.C."/>
            <person name="Allred A."/>
            <person name="Warchocki S."/>
            <person name="Wright E.M."/>
            <person name="Burrell A."/>
            <person name="Nightingale K.K."/>
            <person name="Kephart D."/>
            <person name="Wiedmann M."/>
        </authorList>
    </citation>
    <scope>NUCLEOTIDE SEQUENCE [LARGE SCALE GENOMIC DNA]</scope>
    <source>
        <strain evidence="15 16">FSL F6-1183</strain>
    </source>
</reference>
<protein>
    <recommendedName>
        <fullName evidence="4">Flagellar motor switch protein FliG</fullName>
    </recommendedName>
</protein>
<dbReference type="EMBL" id="AODG01000006">
    <property type="protein sequence ID" value="EUJ29050.1"/>
    <property type="molecule type" value="Genomic_DNA"/>
</dbReference>
<dbReference type="Pfam" id="PF14842">
    <property type="entry name" value="FliG_N"/>
    <property type="match status" value="1"/>
</dbReference>
<evidence type="ECO:0000256" key="4">
    <source>
        <dbReference type="ARBA" id="ARBA00021870"/>
    </source>
</evidence>
<evidence type="ECO:0000259" key="12">
    <source>
        <dbReference type="Pfam" id="PF01706"/>
    </source>
</evidence>
<accession>A0A829R9W9</accession>
<feature type="compositionally biased region" description="Basic and acidic residues" evidence="11">
    <location>
        <begin position="1"/>
        <end position="20"/>
    </location>
</feature>
<dbReference type="Proteomes" id="UP000019251">
    <property type="component" value="Unassembled WGS sequence"/>
</dbReference>
<feature type="region of interest" description="Disordered" evidence="11">
    <location>
        <begin position="1"/>
        <end position="36"/>
    </location>
</feature>
<evidence type="ECO:0000256" key="9">
    <source>
        <dbReference type="ARBA" id="ARBA00023143"/>
    </source>
</evidence>
<dbReference type="AlphaFoldDB" id="A0A829R9W9"/>
<evidence type="ECO:0000256" key="8">
    <source>
        <dbReference type="ARBA" id="ARBA00023136"/>
    </source>
</evidence>
<keyword evidence="15" id="KW-0969">Cilium</keyword>
<dbReference type="RefSeq" id="WP_003754711.1">
    <property type="nucleotide sequence ID" value="NZ_AODG01000006.1"/>
</dbReference>
<dbReference type="GO" id="GO:0071973">
    <property type="term" value="P:bacterial-type flagellum-dependent cell motility"/>
    <property type="evidence" value="ECO:0007669"/>
    <property type="project" value="InterPro"/>
</dbReference>
<evidence type="ECO:0000256" key="2">
    <source>
        <dbReference type="ARBA" id="ARBA00004413"/>
    </source>
</evidence>
<keyword evidence="15" id="KW-0966">Cell projection</keyword>
<dbReference type="GO" id="GO:0006935">
    <property type="term" value="P:chemotaxis"/>
    <property type="evidence" value="ECO:0007669"/>
    <property type="project" value="UniProtKB-KW"/>
</dbReference>
<dbReference type="Pfam" id="PF14841">
    <property type="entry name" value="FliG_M"/>
    <property type="match status" value="1"/>
</dbReference>
<dbReference type="InterPro" id="IPR028263">
    <property type="entry name" value="FliG_N"/>
</dbReference>
<organism evidence="15 16">
    <name type="scientific">Listeria grayi FSL F6-1183</name>
    <dbReference type="NCBI Taxonomy" id="1265827"/>
    <lineage>
        <taxon>Bacteria</taxon>
        <taxon>Bacillati</taxon>
        <taxon>Bacillota</taxon>
        <taxon>Bacilli</taxon>
        <taxon>Bacillales</taxon>
        <taxon>Listeriaceae</taxon>
        <taxon>Listeria</taxon>
    </lineage>
</organism>
<evidence type="ECO:0000259" key="14">
    <source>
        <dbReference type="Pfam" id="PF14842"/>
    </source>
</evidence>
<dbReference type="InterPro" id="IPR000090">
    <property type="entry name" value="Flg_Motor_Flig"/>
</dbReference>
<dbReference type="GO" id="GO:0005886">
    <property type="term" value="C:plasma membrane"/>
    <property type="evidence" value="ECO:0007669"/>
    <property type="project" value="UniProtKB-SubCell"/>
</dbReference>
<gene>
    <name evidence="15" type="primary">fliG</name>
    <name evidence="15" type="ORF">LMUR_05455</name>
</gene>
<feature type="domain" description="Flagellar motor switch protein FliG middle" evidence="13">
    <location>
        <begin position="154"/>
        <end position="225"/>
    </location>
</feature>